<reference evidence="1 2" key="1">
    <citation type="submission" date="2017-07" db="EMBL/GenBank/DDBJ databases">
        <title>Draft Genome Sequences of Select Purple Nonsulfur Bacteria.</title>
        <authorList>
            <person name="Lasarre B."/>
            <person name="Mckinlay J.B."/>
        </authorList>
    </citation>
    <scope>NUCLEOTIDE SEQUENCE [LARGE SCALE GENOMIC DNA]</scope>
    <source>
        <strain evidence="1 2">DSM 11907</strain>
    </source>
</reference>
<accession>A0A327K3P8</accession>
<dbReference type="InterPro" id="IPR027417">
    <property type="entry name" value="P-loop_NTPase"/>
</dbReference>
<proteinExistence type="predicted"/>
<dbReference type="RefSeq" id="WP_111359617.1">
    <property type="nucleotide sequence ID" value="NZ_NHSK01000075.1"/>
</dbReference>
<keyword evidence="2" id="KW-1185">Reference proteome</keyword>
<protein>
    <recommendedName>
        <fullName evidence="3">Helicase/UvrB N-terminal domain-containing protein</fullName>
    </recommendedName>
</protein>
<evidence type="ECO:0008006" key="3">
    <source>
        <dbReference type="Google" id="ProtNLM"/>
    </source>
</evidence>
<dbReference type="SUPFAM" id="SSF52540">
    <property type="entry name" value="P-loop containing nucleoside triphosphate hydrolases"/>
    <property type="match status" value="1"/>
</dbReference>
<organism evidence="1 2">
    <name type="scientific">Rhodoplanes elegans</name>
    <dbReference type="NCBI Taxonomy" id="29408"/>
    <lineage>
        <taxon>Bacteria</taxon>
        <taxon>Pseudomonadati</taxon>
        <taxon>Pseudomonadota</taxon>
        <taxon>Alphaproteobacteria</taxon>
        <taxon>Hyphomicrobiales</taxon>
        <taxon>Nitrobacteraceae</taxon>
        <taxon>Rhodoplanes</taxon>
    </lineage>
</organism>
<dbReference type="EMBL" id="NPEU01000423">
    <property type="protein sequence ID" value="RAI32456.1"/>
    <property type="molecule type" value="Genomic_DNA"/>
</dbReference>
<name>A0A327K3P8_9BRAD</name>
<sequence length="878" mass="95752">MASTSKPKLAELVREDIYRPGAALALIGGAAAEPIMAAPTYPDRTAPRDVARAMLKATLDQYFGEQVPAERRERQGLVNRVTMHHLAERWIPYAIASHDLRQWRPEAVLIKAEAGIGKSSLVYSYCVKAINRGLRVVYAVPSLKLAEEAAAELRALGADVHAYRGFSKPDPDAPGYQPSDDATDRDGAIKMCLDESARKAAVEIGAPSVDVCGSPDSDVKCRFFDVCGYNRQRNAQPAIWVMPHALLAGPWPEFVPLSDVLIIDESFLGSMIDDAAAVPLDSLLDNYVIRTAEGTVDDVGTLRLQKLRSALHSALDGLPPGAHLSAEVLRAAGLHEFDAMMAVSLEWSRRPPRELSPNMPAEKRDAVVAAGAETYRSVRIMADIWDEVAFVLRTGRASGSLTVRGSGGGRKLAVRPLRRLDEKLHGSSILMIDATPPTVEQIQNVLGCRVRVALDQPVARSPHSYLIQITDAPVSATTLGIARRTDQDGKLAEERRRNRRYMHNLACFLAAMFPHDANGLFSQKALKLDLIEKGLPANIIPGNFNGVTGRNDWRNTRSNLVIGRPMPSVRDAEVEAEVTFCGPVAAVAADAHKKTLYRKERAYIRCADGRAHPVDVLVHPDPRAESRRRQMCEHAEVQALARDRAVNRTEDNPVVSWLVADVVLDVTVDAVVPWCDLAWAWRTPAEVWRDGVLFAGWRENERAYAGVSQDDAKHVAKVAGAIVAEGGWVGFPYMESPCKGNPPNLRGRVARYQKRGPGQTPSTAVILPNGPQTPAAIRAWLKARLGCEIAMLDVERRRLRDLDAAERRQVLAPAIAAVREMARPLARLAPLPLPVARAIVLPGVVVRLGAGLIRGLVKPVSGSPVAKVGSDAGWWWAA</sequence>
<gene>
    <name evidence="1" type="ORF">CH338_24110</name>
</gene>
<dbReference type="AlphaFoldDB" id="A0A327K3P8"/>
<evidence type="ECO:0000313" key="2">
    <source>
        <dbReference type="Proteomes" id="UP000248863"/>
    </source>
</evidence>
<dbReference type="OrthoDB" id="5453446at2"/>
<evidence type="ECO:0000313" key="1">
    <source>
        <dbReference type="EMBL" id="RAI32456.1"/>
    </source>
</evidence>
<comment type="caution">
    <text evidence="1">The sequence shown here is derived from an EMBL/GenBank/DDBJ whole genome shotgun (WGS) entry which is preliminary data.</text>
</comment>
<dbReference type="Proteomes" id="UP000248863">
    <property type="component" value="Unassembled WGS sequence"/>
</dbReference>